<dbReference type="InterPro" id="IPR002563">
    <property type="entry name" value="Flavin_Rdtase-like_dom"/>
</dbReference>
<dbReference type="PANTHER" id="PTHR30466:SF1">
    <property type="entry name" value="FMN REDUCTASE (NADH) RUTF"/>
    <property type="match status" value="1"/>
</dbReference>
<name>A0A6J7RWE5_9ZZZZ</name>
<dbReference type="GO" id="GO:0006208">
    <property type="term" value="P:pyrimidine nucleobase catabolic process"/>
    <property type="evidence" value="ECO:0007669"/>
    <property type="project" value="TreeGrafter"/>
</dbReference>
<dbReference type="Gene3D" id="2.30.110.10">
    <property type="entry name" value="Electron Transport, Fmn-binding Protein, Chain A"/>
    <property type="match status" value="1"/>
</dbReference>
<dbReference type="InterPro" id="IPR012349">
    <property type="entry name" value="Split_barrel_FMN-bd"/>
</dbReference>
<dbReference type="SMART" id="SM00903">
    <property type="entry name" value="Flavin_Reduct"/>
    <property type="match status" value="1"/>
</dbReference>
<evidence type="ECO:0000259" key="2">
    <source>
        <dbReference type="SMART" id="SM00903"/>
    </source>
</evidence>
<evidence type="ECO:0000313" key="3">
    <source>
        <dbReference type="EMBL" id="CAB4850773.1"/>
    </source>
</evidence>
<dbReference type="InterPro" id="IPR050268">
    <property type="entry name" value="NADH-dep_flavin_reductase"/>
</dbReference>
<organism evidence="4">
    <name type="scientific">freshwater metagenome</name>
    <dbReference type="NCBI Taxonomy" id="449393"/>
    <lineage>
        <taxon>unclassified sequences</taxon>
        <taxon>metagenomes</taxon>
        <taxon>ecological metagenomes</taxon>
    </lineage>
</organism>
<dbReference type="GO" id="GO:0042602">
    <property type="term" value="F:riboflavin reductase (NADPH) activity"/>
    <property type="evidence" value="ECO:0007669"/>
    <property type="project" value="TreeGrafter"/>
</dbReference>
<evidence type="ECO:0000256" key="1">
    <source>
        <dbReference type="ARBA" id="ARBA00023002"/>
    </source>
</evidence>
<feature type="domain" description="Flavin reductase like" evidence="2">
    <location>
        <begin position="17"/>
        <end position="160"/>
    </location>
</feature>
<dbReference type="EMBL" id="CAFBIZ010000136">
    <property type="protein sequence ID" value="CAB4850773.1"/>
    <property type="molecule type" value="Genomic_DNA"/>
</dbReference>
<accession>A0A6J7RWE5</accession>
<dbReference type="SUPFAM" id="SSF50475">
    <property type="entry name" value="FMN-binding split barrel"/>
    <property type="match status" value="1"/>
</dbReference>
<sequence>MADSTEKITGAHFRDVMASFPAGVTINTTVDADGRWWGFTASAFCSLSADPPLVLVCVAKTAECYPAFMATEQLAVHIVQPDHEHVAKLFATRGADKFAGANFVLSARGLPIIDDAASVLECSVYARYDGGDHTIIVGRVEDAILGPHEPVVYYRRDFHRLPLPAEGDLAVSPQA</sequence>
<keyword evidence="1" id="KW-0560">Oxidoreductase</keyword>
<proteinExistence type="predicted"/>
<dbReference type="PANTHER" id="PTHR30466">
    <property type="entry name" value="FLAVIN REDUCTASE"/>
    <property type="match status" value="1"/>
</dbReference>
<reference evidence="4" key="1">
    <citation type="submission" date="2020-05" db="EMBL/GenBank/DDBJ databases">
        <authorList>
            <person name="Chiriac C."/>
            <person name="Salcher M."/>
            <person name="Ghai R."/>
            <person name="Kavagutti S V."/>
        </authorList>
    </citation>
    <scope>NUCLEOTIDE SEQUENCE</scope>
</reference>
<evidence type="ECO:0000313" key="4">
    <source>
        <dbReference type="EMBL" id="CAB5033089.1"/>
    </source>
</evidence>
<dbReference type="GO" id="GO:0010181">
    <property type="term" value="F:FMN binding"/>
    <property type="evidence" value="ECO:0007669"/>
    <property type="project" value="InterPro"/>
</dbReference>
<dbReference type="Pfam" id="PF01613">
    <property type="entry name" value="Flavin_Reduct"/>
    <property type="match status" value="1"/>
</dbReference>
<protein>
    <submittedName>
        <fullName evidence="4">Unannotated protein</fullName>
    </submittedName>
</protein>
<gene>
    <name evidence="3" type="ORF">UFOPK3268_01071</name>
    <name evidence="4" type="ORF">UFOPK4150_01216</name>
</gene>
<dbReference type="EMBL" id="CAFBPU010000022">
    <property type="protein sequence ID" value="CAB5033089.1"/>
    <property type="molecule type" value="Genomic_DNA"/>
</dbReference>
<dbReference type="AlphaFoldDB" id="A0A6J7RWE5"/>